<dbReference type="EMBL" id="HG996468">
    <property type="protein sequence ID" value="CAG1851617.1"/>
    <property type="molecule type" value="Genomic_DNA"/>
</dbReference>
<dbReference type="InParanoid" id="A0A804IHM0"/>
<reference evidence="2" key="2">
    <citation type="submission" date="2021-05" db="UniProtKB">
        <authorList>
            <consortium name="EnsemblPlants"/>
        </authorList>
    </citation>
    <scope>IDENTIFICATION</scope>
    <source>
        <strain evidence="2">subsp. malaccensis</strain>
    </source>
</reference>
<protein>
    <submittedName>
        <fullName evidence="1">(wild Malaysian banana) hypothetical protein</fullName>
    </submittedName>
</protein>
<organism evidence="2 3">
    <name type="scientific">Musa acuminata subsp. malaccensis</name>
    <name type="common">Wild banana</name>
    <name type="synonym">Musa malaccensis</name>
    <dbReference type="NCBI Taxonomy" id="214687"/>
    <lineage>
        <taxon>Eukaryota</taxon>
        <taxon>Viridiplantae</taxon>
        <taxon>Streptophyta</taxon>
        <taxon>Embryophyta</taxon>
        <taxon>Tracheophyta</taxon>
        <taxon>Spermatophyta</taxon>
        <taxon>Magnoliopsida</taxon>
        <taxon>Liliopsida</taxon>
        <taxon>Zingiberales</taxon>
        <taxon>Musaceae</taxon>
        <taxon>Musa</taxon>
    </lineage>
</organism>
<accession>A0A804IHM0</accession>
<evidence type="ECO:0000313" key="2">
    <source>
        <dbReference type="EnsemblPlants" id="Ma03_p29210.1"/>
    </source>
</evidence>
<keyword evidence="3" id="KW-1185">Reference proteome</keyword>
<evidence type="ECO:0000313" key="3">
    <source>
        <dbReference type="Proteomes" id="UP000012960"/>
    </source>
</evidence>
<name>A0A804IHM0_MUSAM</name>
<proteinExistence type="predicted"/>
<gene>
    <name evidence="1" type="ORF">GSMUA_189490.1</name>
</gene>
<dbReference type="AlphaFoldDB" id="A0A804IHM0"/>
<sequence>MQSCLWTIYAAVFERTRLSSPLTLTRLLAHFMQGLENKIPSLW</sequence>
<reference evidence="1" key="1">
    <citation type="submission" date="2021-03" db="EMBL/GenBank/DDBJ databases">
        <authorList>
            <consortium name="Genoscope - CEA"/>
            <person name="William W."/>
        </authorList>
    </citation>
    <scope>NUCLEOTIDE SEQUENCE</scope>
    <source>
        <strain evidence="1">Doubled-haploid Pahang</strain>
    </source>
</reference>
<evidence type="ECO:0000313" key="1">
    <source>
        <dbReference type="EMBL" id="CAG1851617.1"/>
    </source>
</evidence>
<dbReference type="Gramene" id="Ma03_t29210.1">
    <property type="protein sequence ID" value="Ma03_p29210.1"/>
    <property type="gene ID" value="Ma03_g29210"/>
</dbReference>
<dbReference type="EnsemblPlants" id="Ma03_t29210.1">
    <property type="protein sequence ID" value="Ma03_p29210.1"/>
    <property type="gene ID" value="Ma03_g29210"/>
</dbReference>
<dbReference type="Proteomes" id="UP000012960">
    <property type="component" value="Unplaced"/>
</dbReference>